<comment type="caution">
    <text evidence="5">The sequence shown here is derived from an EMBL/GenBank/DDBJ whole genome shotgun (WGS) entry which is preliminary data.</text>
</comment>
<dbReference type="InterPro" id="IPR009057">
    <property type="entry name" value="Homeodomain-like_sf"/>
</dbReference>
<evidence type="ECO:0000256" key="1">
    <source>
        <dbReference type="ARBA" id="ARBA00022491"/>
    </source>
</evidence>
<name>A0ABW6K6Z1_9BACI</name>
<evidence type="ECO:0000259" key="4">
    <source>
        <dbReference type="PROSITE" id="PS50977"/>
    </source>
</evidence>
<keyword evidence="6" id="KW-1185">Reference proteome</keyword>
<dbReference type="PROSITE" id="PS50977">
    <property type="entry name" value="HTH_TETR_2"/>
    <property type="match status" value="1"/>
</dbReference>
<keyword evidence="2 3" id="KW-0238">DNA-binding</keyword>
<protein>
    <submittedName>
        <fullName evidence="5">TetR/AcrR family transcriptional regulator</fullName>
    </submittedName>
</protein>
<dbReference type="Proteomes" id="UP001601059">
    <property type="component" value="Unassembled WGS sequence"/>
</dbReference>
<evidence type="ECO:0000256" key="2">
    <source>
        <dbReference type="ARBA" id="ARBA00023125"/>
    </source>
</evidence>
<dbReference type="Gene3D" id="1.10.357.10">
    <property type="entry name" value="Tetracycline Repressor, domain 2"/>
    <property type="match status" value="1"/>
</dbReference>
<organism evidence="5 6">
    <name type="scientific">Cytobacillus spartinae</name>
    <dbReference type="NCBI Taxonomy" id="3299023"/>
    <lineage>
        <taxon>Bacteria</taxon>
        <taxon>Bacillati</taxon>
        <taxon>Bacillota</taxon>
        <taxon>Bacilli</taxon>
        <taxon>Bacillales</taxon>
        <taxon>Bacillaceae</taxon>
        <taxon>Cytobacillus</taxon>
    </lineage>
</organism>
<dbReference type="InterPro" id="IPR001647">
    <property type="entry name" value="HTH_TetR"/>
</dbReference>
<keyword evidence="1" id="KW-0678">Repressor</keyword>
<gene>
    <name evidence="5" type="ORF">ACFYKX_04815</name>
</gene>
<dbReference type="Pfam" id="PF00440">
    <property type="entry name" value="TetR_N"/>
    <property type="match status" value="1"/>
</dbReference>
<reference evidence="5 6" key="1">
    <citation type="submission" date="2024-08" db="EMBL/GenBank/DDBJ databases">
        <title>Two novel Cytobacillus novel species.</title>
        <authorList>
            <person name="Liu G."/>
        </authorList>
    </citation>
    <scope>NUCLEOTIDE SEQUENCE [LARGE SCALE GENOMIC DNA]</scope>
    <source>
        <strain evidence="5 6">FJAT-54145</strain>
    </source>
</reference>
<evidence type="ECO:0000313" key="6">
    <source>
        <dbReference type="Proteomes" id="UP001601059"/>
    </source>
</evidence>
<accession>A0ABW6K6Z1</accession>
<feature type="DNA-binding region" description="H-T-H motif" evidence="3">
    <location>
        <begin position="42"/>
        <end position="61"/>
    </location>
</feature>
<dbReference type="PANTHER" id="PTHR43479">
    <property type="entry name" value="ACREF/ENVCD OPERON REPRESSOR-RELATED"/>
    <property type="match status" value="1"/>
</dbReference>
<dbReference type="InterPro" id="IPR039536">
    <property type="entry name" value="TetR_C_Proteobacteria"/>
</dbReference>
<dbReference type="Pfam" id="PF14246">
    <property type="entry name" value="TetR_C_7"/>
    <property type="match status" value="1"/>
</dbReference>
<dbReference type="InterPro" id="IPR050624">
    <property type="entry name" value="HTH-type_Tx_Regulator"/>
</dbReference>
<feature type="domain" description="HTH tetR-type" evidence="4">
    <location>
        <begin position="19"/>
        <end position="79"/>
    </location>
</feature>
<dbReference type="SUPFAM" id="SSF46689">
    <property type="entry name" value="Homeodomain-like"/>
    <property type="match status" value="1"/>
</dbReference>
<dbReference type="SUPFAM" id="SSF48498">
    <property type="entry name" value="Tetracyclin repressor-like, C-terminal domain"/>
    <property type="match status" value="1"/>
</dbReference>
<dbReference type="PRINTS" id="PR00455">
    <property type="entry name" value="HTHTETR"/>
</dbReference>
<sequence>MNNVVERTYYDVELEPVINTTKIKIIEVSIELFSKKGFSGASIRDITKEVGIKESSLYKHFKNKDQILETIFVNFRMEADKILPPMEHIDHIVETMDLKMFLGRGIENFLRHIDNEINFKLWRILYIELFRQPIAQEIYRKDIMRKTIDCLETIFEKMMEKGKMKPQNPRIMAEEYQLSSISLILEYNMLKEEGMSTESIEEKIKNHVDFFSAIACP</sequence>
<dbReference type="RefSeq" id="WP_389358569.1">
    <property type="nucleotide sequence ID" value="NZ_JBIACK010000001.1"/>
</dbReference>
<dbReference type="PANTHER" id="PTHR43479:SF11">
    <property type="entry name" value="ACREF_ENVCD OPERON REPRESSOR-RELATED"/>
    <property type="match status" value="1"/>
</dbReference>
<evidence type="ECO:0000256" key="3">
    <source>
        <dbReference type="PROSITE-ProRule" id="PRU00335"/>
    </source>
</evidence>
<dbReference type="InterPro" id="IPR036271">
    <property type="entry name" value="Tet_transcr_reg_TetR-rel_C_sf"/>
</dbReference>
<dbReference type="EMBL" id="JBIACK010000001">
    <property type="protein sequence ID" value="MFE8699942.1"/>
    <property type="molecule type" value="Genomic_DNA"/>
</dbReference>
<proteinExistence type="predicted"/>
<evidence type="ECO:0000313" key="5">
    <source>
        <dbReference type="EMBL" id="MFE8699942.1"/>
    </source>
</evidence>